<dbReference type="EMBL" id="LUUJ01000103">
    <property type="protein sequence ID" value="OAI13046.1"/>
    <property type="molecule type" value="Genomic_DNA"/>
</dbReference>
<proteinExistence type="predicted"/>
<name>A0A177N4X5_9GAMM</name>
<reference evidence="1 2" key="1">
    <citation type="submission" date="2016-03" db="EMBL/GenBank/DDBJ databases">
        <authorList>
            <person name="Ploux O."/>
        </authorList>
    </citation>
    <scope>NUCLEOTIDE SEQUENCE [LARGE SCALE GENOMIC DNA]</scope>
    <source>
        <strain evidence="1 2">R-45378</strain>
    </source>
</reference>
<dbReference type="SUPFAM" id="SSF53448">
    <property type="entry name" value="Nucleotide-diphospho-sugar transferases"/>
    <property type="match status" value="1"/>
</dbReference>
<dbReference type="AlphaFoldDB" id="A0A177N4X5"/>
<dbReference type="Gene3D" id="3.90.550.10">
    <property type="entry name" value="Spore Coat Polysaccharide Biosynthesis Protein SpsA, Chain A"/>
    <property type="match status" value="1"/>
</dbReference>
<dbReference type="Proteomes" id="UP000077857">
    <property type="component" value="Unassembled WGS sequence"/>
</dbReference>
<protein>
    <submittedName>
        <fullName evidence="1">Glycosyl transferase</fullName>
    </submittedName>
</protein>
<accession>A0A177N4X5</accession>
<dbReference type="GO" id="GO:0016740">
    <property type="term" value="F:transferase activity"/>
    <property type="evidence" value="ECO:0007669"/>
    <property type="project" value="UniProtKB-KW"/>
</dbReference>
<dbReference type="InterPro" id="IPR029044">
    <property type="entry name" value="Nucleotide-diphossugar_trans"/>
</dbReference>
<evidence type="ECO:0000313" key="1">
    <source>
        <dbReference type="EMBL" id="OAI13046.1"/>
    </source>
</evidence>
<organism evidence="1 2">
    <name type="scientific">Methylomonas koyamae</name>
    <dbReference type="NCBI Taxonomy" id="702114"/>
    <lineage>
        <taxon>Bacteria</taxon>
        <taxon>Pseudomonadati</taxon>
        <taxon>Pseudomonadota</taxon>
        <taxon>Gammaproteobacteria</taxon>
        <taxon>Methylococcales</taxon>
        <taxon>Methylococcaceae</taxon>
        <taxon>Methylomonas</taxon>
    </lineage>
</organism>
<keyword evidence="1" id="KW-0808">Transferase</keyword>
<comment type="caution">
    <text evidence="1">The sequence shown here is derived from an EMBL/GenBank/DDBJ whole genome shotgun (WGS) entry which is preliminary data.</text>
</comment>
<sequence>MEHYVTLFDSLYLPQGLALHRSMQRHAGDYTLWILCMDDEVYVMLGHLNLANVRLLPLSKLETEELIRVKSDRSKGEYCWTLTPFSPRFVFEADPLVQRVTYLDADLWFRKSPAPIFREFELSGKQVLITDHAYAPEYDRSETSGQYCVQFVVINRSGGELVRNWWQERCLEWCYARPEDGKFGDQKYLDDWPERFSQYVHVLADKELMLAPWNATRFPYSRGICWHFHELRIVRGWLAGRYAVDCGSYPLPKPVKRFIYQEYFKDLRAALDTMRRFGWQIRTQRNRTLIDIAIEFFAGYWQQMWRIRAHWHQPL</sequence>
<gene>
    <name evidence="1" type="ORF">A1507_17990</name>
</gene>
<evidence type="ECO:0000313" key="2">
    <source>
        <dbReference type="Proteomes" id="UP000077857"/>
    </source>
</evidence>